<evidence type="ECO:0000256" key="1">
    <source>
        <dbReference type="ARBA" id="ARBA00000085"/>
    </source>
</evidence>
<evidence type="ECO:0000256" key="9">
    <source>
        <dbReference type="ARBA" id="ARBA00022840"/>
    </source>
</evidence>
<keyword evidence="10" id="KW-0472">Membrane</keyword>
<feature type="domain" description="Histidine kinase" evidence="11">
    <location>
        <begin position="283"/>
        <end position="530"/>
    </location>
</feature>
<dbReference type="GO" id="GO:0000155">
    <property type="term" value="F:phosphorelay sensor kinase activity"/>
    <property type="evidence" value="ECO:0007669"/>
    <property type="project" value="InterPro"/>
</dbReference>
<dbReference type="KEGG" id="pabo:BCY86_00180"/>
<dbReference type="Pfam" id="PF02518">
    <property type="entry name" value="HATPase_c"/>
    <property type="match status" value="1"/>
</dbReference>
<keyword evidence="9" id="KW-0067">ATP-binding</keyword>
<dbReference type="PROSITE" id="PS50109">
    <property type="entry name" value="HIS_KIN"/>
    <property type="match status" value="1"/>
</dbReference>
<keyword evidence="8" id="KW-0418">Kinase</keyword>
<dbReference type="InterPro" id="IPR003594">
    <property type="entry name" value="HATPase_dom"/>
</dbReference>
<name>A0A1L6MUR7_9BACT</name>
<evidence type="ECO:0000256" key="8">
    <source>
        <dbReference type="ARBA" id="ARBA00022777"/>
    </source>
</evidence>
<dbReference type="PANTHER" id="PTHR44936">
    <property type="entry name" value="SENSOR PROTEIN CREC"/>
    <property type="match status" value="1"/>
</dbReference>
<dbReference type="CDD" id="cd00082">
    <property type="entry name" value="HisKA"/>
    <property type="match status" value="1"/>
</dbReference>
<dbReference type="SUPFAM" id="SSF47384">
    <property type="entry name" value="Homodimeric domain of signal transducing histidine kinase"/>
    <property type="match status" value="1"/>
</dbReference>
<dbReference type="OrthoDB" id="9781147at2"/>
<keyword evidence="10" id="KW-0812">Transmembrane</keyword>
<dbReference type="SUPFAM" id="SSF55874">
    <property type="entry name" value="ATPase domain of HSP90 chaperone/DNA topoisomerase II/histidine kinase"/>
    <property type="match status" value="1"/>
</dbReference>
<keyword evidence="14" id="KW-1185">Reference proteome</keyword>
<evidence type="ECO:0000256" key="5">
    <source>
        <dbReference type="ARBA" id="ARBA00022553"/>
    </source>
</evidence>
<dbReference type="PRINTS" id="PR00344">
    <property type="entry name" value="BCTRLSENSOR"/>
</dbReference>
<feature type="domain" description="HAMP" evidence="12">
    <location>
        <begin position="214"/>
        <end position="266"/>
    </location>
</feature>
<accession>A0A1L6MUR7</accession>
<dbReference type="InterPro" id="IPR003661">
    <property type="entry name" value="HisK_dim/P_dom"/>
</dbReference>
<dbReference type="Pfam" id="PF00512">
    <property type="entry name" value="HisKA"/>
    <property type="match status" value="1"/>
</dbReference>
<dbReference type="SMART" id="SM00388">
    <property type="entry name" value="HisKA"/>
    <property type="match status" value="1"/>
</dbReference>
<feature type="transmembrane region" description="Helical" evidence="10">
    <location>
        <begin position="190"/>
        <end position="213"/>
    </location>
</feature>
<evidence type="ECO:0000256" key="7">
    <source>
        <dbReference type="ARBA" id="ARBA00022741"/>
    </source>
</evidence>
<dbReference type="GO" id="GO:0005524">
    <property type="term" value="F:ATP binding"/>
    <property type="evidence" value="ECO:0007669"/>
    <property type="project" value="UniProtKB-KW"/>
</dbReference>
<dbReference type="EC" id="2.7.13.3" evidence="3"/>
<keyword evidence="6" id="KW-0808">Transferase</keyword>
<dbReference type="Gene3D" id="3.30.565.10">
    <property type="entry name" value="Histidine kinase-like ATPase, C-terminal domain"/>
    <property type="match status" value="1"/>
</dbReference>
<evidence type="ECO:0000256" key="3">
    <source>
        <dbReference type="ARBA" id="ARBA00012438"/>
    </source>
</evidence>
<sequence length="538" mass="60487">MYTSLGGKIERRLALVILFTGAIPLGIAVYLANALFKEASAFWFNPEVGRHLDQGILLYKAYVQVIKEKAFYQAEKLWENPSIQKALLHQNQAAIQTHLDPLFDQDPNLVGVRVLEGDQIHFEFLKKHMSSSFGKRVFEVRKTFPLNPRVTLIALFSLEQEKFEHFAAGGAFVSHYHGLVHSRSELYQGYIKAFALLLGITILVTCTIGVLFAQGITRRISRLSQAMASVTKGDWSVRVPITGSDEMTELARFFNHMLDEMRTSHARIEYLMRLGAWQDIAKRLAHEIKNPLTPIQLAVQECHRQYTGNDPKYSKILNMTLEIVEEEIGILRRLVETFSNFARMPQAEVAPVDIGDFLRECAEQWNTYLETEDSFLSLSKEPTSSAPIGLHDLRIQWNISTRPMPTWIDHQMLRGALINLIRNAVEATQQYGEKTPAPSGEGQQESVTVRIHATPRGRQVCLHIEDSGPGIDPLLIPSIFEPYMTTKPEGTGLGLAIVKKIIMEHGGSIDVSASKNLGGACFTILLPMREDKPQAEVL</sequence>
<dbReference type="InterPro" id="IPR036890">
    <property type="entry name" value="HATPase_C_sf"/>
</dbReference>
<dbReference type="InterPro" id="IPR003660">
    <property type="entry name" value="HAMP_dom"/>
</dbReference>
<dbReference type="CDD" id="cd00075">
    <property type="entry name" value="HATPase"/>
    <property type="match status" value="1"/>
</dbReference>
<dbReference type="Proteomes" id="UP000185544">
    <property type="component" value="Chromosome"/>
</dbReference>
<keyword evidence="5" id="KW-0597">Phosphoprotein</keyword>
<dbReference type="PROSITE" id="PS50885">
    <property type="entry name" value="HAMP"/>
    <property type="match status" value="1"/>
</dbReference>
<dbReference type="InterPro" id="IPR036097">
    <property type="entry name" value="HisK_dim/P_sf"/>
</dbReference>
<evidence type="ECO:0000259" key="12">
    <source>
        <dbReference type="PROSITE" id="PS50885"/>
    </source>
</evidence>
<dbReference type="Gene3D" id="1.10.287.130">
    <property type="match status" value="1"/>
</dbReference>
<dbReference type="SMART" id="SM00387">
    <property type="entry name" value="HATPase_c"/>
    <property type="match status" value="1"/>
</dbReference>
<dbReference type="STRING" id="1882918.BCY86_00180"/>
<dbReference type="RefSeq" id="WP_075275898.1">
    <property type="nucleotide sequence ID" value="NZ_CP016908.1"/>
</dbReference>
<keyword evidence="7" id="KW-0547">Nucleotide-binding</keyword>
<comment type="subcellular location">
    <subcellularLocation>
        <location evidence="2">Cell membrane</location>
        <topology evidence="2">Multi-pass membrane protein</topology>
    </subcellularLocation>
</comment>
<comment type="catalytic activity">
    <reaction evidence="1">
        <text>ATP + protein L-histidine = ADP + protein N-phospho-L-histidine.</text>
        <dbReference type="EC" id="2.7.13.3"/>
    </reaction>
</comment>
<evidence type="ECO:0000259" key="11">
    <source>
        <dbReference type="PROSITE" id="PS50109"/>
    </source>
</evidence>
<organism evidence="13 14">
    <name type="scientific">Pajaroellobacter abortibovis</name>
    <dbReference type="NCBI Taxonomy" id="1882918"/>
    <lineage>
        <taxon>Bacteria</taxon>
        <taxon>Pseudomonadati</taxon>
        <taxon>Myxococcota</taxon>
        <taxon>Polyangia</taxon>
        <taxon>Polyangiales</taxon>
        <taxon>Polyangiaceae</taxon>
    </lineage>
</organism>
<dbReference type="GO" id="GO:0005886">
    <property type="term" value="C:plasma membrane"/>
    <property type="evidence" value="ECO:0007669"/>
    <property type="project" value="UniProtKB-SubCell"/>
</dbReference>
<evidence type="ECO:0000256" key="6">
    <source>
        <dbReference type="ARBA" id="ARBA00022679"/>
    </source>
</evidence>
<dbReference type="InterPro" id="IPR005467">
    <property type="entry name" value="His_kinase_dom"/>
</dbReference>
<gene>
    <name evidence="13" type="ORF">BCY86_00180</name>
</gene>
<keyword evidence="10" id="KW-1133">Transmembrane helix</keyword>
<dbReference type="InterPro" id="IPR004358">
    <property type="entry name" value="Sig_transdc_His_kin-like_C"/>
</dbReference>
<evidence type="ECO:0000256" key="10">
    <source>
        <dbReference type="SAM" id="Phobius"/>
    </source>
</evidence>
<dbReference type="PANTHER" id="PTHR44936:SF10">
    <property type="entry name" value="SENSOR PROTEIN RSTB"/>
    <property type="match status" value="1"/>
</dbReference>
<proteinExistence type="predicted"/>
<dbReference type="AlphaFoldDB" id="A0A1L6MUR7"/>
<feature type="transmembrane region" description="Helical" evidence="10">
    <location>
        <begin position="12"/>
        <end position="36"/>
    </location>
</feature>
<reference evidence="13 14" key="1">
    <citation type="submission" date="2016-08" db="EMBL/GenBank/DDBJ databases">
        <title>Identification and validation of antigenic proteins from Pajaroellobacter abortibovis using de-novo genome sequence assembly and reverse vaccinology.</title>
        <authorList>
            <person name="Welly B.T."/>
            <person name="Miller M.R."/>
            <person name="Stott J.L."/>
            <person name="Blanchard M.T."/>
            <person name="Islas-Trejo A.D."/>
            <person name="O'Rourke S.M."/>
            <person name="Young A.E."/>
            <person name="Medrano J.F."/>
            <person name="Van Eenennaam A.L."/>
        </authorList>
    </citation>
    <scope>NUCLEOTIDE SEQUENCE [LARGE SCALE GENOMIC DNA]</scope>
    <source>
        <strain evidence="13 14">BTF92-0548A/99-0131</strain>
    </source>
</reference>
<evidence type="ECO:0000256" key="4">
    <source>
        <dbReference type="ARBA" id="ARBA00022475"/>
    </source>
</evidence>
<dbReference type="SUPFAM" id="SSF158472">
    <property type="entry name" value="HAMP domain-like"/>
    <property type="match status" value="1"/>
</dbReference>
<evidence type="ECO:0000256" key="2">
    <source>
        <dbReference type="ARBA" id="ARBA00004651"/>
    </source>
</evidence>
<keyword evidence="4" id="KW-1003">Cell membrane</keyword>
<protein>
    <recommendedName>
        <fullName evidence="3">histidine kinase</fullName>
        <ecNumber evidence="3">2.7.13.3</ecNumber>
    </recommendedName>
</protein>
<dbReference type="Gene3D" id="6.10.340.10">
    <property type="match status" value="1"/>
</dbReference>
<dbReference type="Pfam" id="PF00672">
    <property type="entry name" value="HAMP"/>
    <property type="match status" value="1"/>
</dbReference>
<evidence type="ECO:0000313" key="14">
    <source>
        <dbReference type="Proteomes" id="UP000185544"/>
    </source>
</evidence>
<evidence type="ECO:0000313" key="13">
    <source>
        <dbReference type="EMBL" id="APR99264.1"/>
    </source>
</evidence>
<dbReference type="SMART" id="SM00304">
    <property type="entry name" value="HAMP"/>
    <property type="match status" value="1"/>
</dbReference>
<dbReference type="InterPro" id="IPR050980">
    <property type="entry name" value="2C_sensor_his_kinase"/>
</dbReference>
<dbReference type="EMBL" id="CP016908">
    <property type="protein sequence ID" value="APR99264.1"/>
    <property type="molecule type" value="Genomic_DNA"/>
</dbReference>
<dbReference type="CDD" id="cd06225">
    <property type="entry name" value="HAMP"/>
    <property type="match status" value="1"/>
</dbReference>